<sequence length="77" mass="7649">MPGEGTASVGATAVSPGDAIRLSYRSGQVSRCPTPERLKSGHEREARTAEVAVLGDSSTATSDLPGGASGDAPGYSS</sequence>
<evidence type="ECO:0000313" key="3">
    <source>
        <dbReference type="Proteomes" id="UP001499841"/>
    </source>
</evidence>
<keyword evidence="3" id="KW-1185">Reference proteome</keyword>
<reference evidence="3" key="1">
    <citation type="journal article" date="2019" name="Int. J. Syst. Evol. Microbiol.">
        <title>The Global Catalogue of Microorganisms (GCM) 10K type strain sequencing project: providing services to taxonomists for standard genome sequencing and annotation.</title>
        <authorList>
            <consortium name="The Broad Institute Genomics Platform"/>
            <consortium name="The Broad Institute Genome Sequencing Center for Infectious Disease"/>
            <person name="Wu L."/>
            <person name="Ma J."/>
        </authorList>
    </citation>
    <scope>NUCLEOTIDE SEQUENCE [LARGE SCALE GENOMIC DNA]</scope>
    <source>
        <strain evidence="3">JCM 17459</strain>
    </source>
</reference>
<comment type="caution">
    <text evidence="2">The sequence shown here is derived from an EMBL/GenBank/DDBJ whole genome shotgun (WGS) entry which is preliminary data.</text>
</comment>
<protein>
    <submittedName>
        <fullName evidence="2">Uncharacterized protein</fullName>
    </submittedName>
</protein>
<organism evidence="2 3">
    <name type="scientific">Georgenia daeguensis</name>
    <dbReference type="NCBI Taxonomy" id="908355"/>
    <lineage>
        <taxon>Bacteria</taxon>
        <taxon>Bacillati</taxon>
        <taxon>Actinomycetota</taxon>
        <taxon>Actinomycetes</taxon>
        <taxon>Micrococcales</taxon>
        <taxon>Bogoriellaceae</taxon>
        <taxon>Georgenia</taxon>
    </lineage>
</organism>
<accession>A0ABP8ESI1</accession>
<evidence type="ECO:0000313" key="2">
    <source>
        <dbReference type="EMBL" id="GAA4286905.1"/>
    </source>
</evidence>
<proteinExistence type="predicted"/>
<name>A0ABP8ESI1_9MICO</name>
<dbReference type="Proteomes" id="UP001499841">
    <property type="component" value="Unassembled WGS sequence"/>
</dbReference>
<dbReference type="EMBL" id="BAABBA010000005">
    <property type="protein sequence ID" value="GAA4286905.1"/>
    <property type="molecule type" value="Genomic_DNA"/>
</dbReference>
<evidence type="ECO:0000256" key="1">
    <source>
        <dbReference type="SAM" id="MobiDB-lite"/>
    </source>
</evidence>
<gene>
    <name evidence="2" type="ORF">GCM10022262_12640</name>
</gene>
<feature type="region of interest" description="Disordered" evidence="1">
    <location>
        <begin position="1"/>
        <end position="77"/>
    </location>
</feature>
<feature type="compositionally biased region" description="Basic and acidic residues" evidence="1">
    <location>
        <begin position="34"/>
        <end position="48"/>
    </location>
</feature>